<proteinExistence type="predicted"/>
<dbReference type="CDD" id="cd09277">
    <property type="entry name" value="RNase_HI_bacteria_like"/>
    <property type="match status" value="1"/>
</dbReference>
<dbReference type="Gene3D" id="3.30.420.10">
    <property type="entry name" value="Ribonuclease H-like superfamily/Ribonuclease H"/>
    <property type="match status" value="1"/>
</dbReference>
<dbReference type="SUPFAM" id="SSF55658">
    <property type="entry name" value="L9 N-domain-like"/>
    <property type="match status" value="1"/>
</dbReference>
<dbReference type="RefSeq" id="WP_191747849.1">
    <property type="nucleotide sequence ID" value="NZ_JACSQZ010000003.1"/>
</dbReference>
<dbReference type="Pfam" id="PF00075">
    <property type="entry name" value="RNase_H"/>
    <property type="match status" value="1"/>
</dbReference>
<keyword evidence="1" id="KW-0175">Coiled coil</keyword>
<name>A0ABR8Q079_9CLOT</name>
<organism evidence="3 4">
    <name type="scientific">Clostridium gallinarum</name>
    <dbReference type="NCBI Taxonomy" id="2762246"/>
    <lineage>
        <taxon>Bacteria</taxon>
        <taxon>Bacillati</taxon>
        <taxon>Bacillota</taxon>
        <taxon>Clostridia</taxon>
        <taxon>Eubacteriales</taxon>
        <taxon>Clostridiaceae</taxon>
        <taxon>Clostridium</taxon>
    </lineage>
</organism>
<evidence type="ECO:0000313" key="3">
    <source>
        <dbReference type="EMBL" id="MBD7913821.1"/>
    </source>
</evidence>
<protein>
    <submittedName>
        <fullName evidence="3">Viroplasmin family protein</fullName>
    </submittedName>
</protein>
<evidence type="ECO:0000256" key="1">
    <source>
        <dbReference type="SAM" id="Coils"/>
    </source>
</evidence>
<sequence length="316" mass="36418">MAKKVYAIKEGFNFSKNEKVENLIVDTWAECQKYIKGVKGAKYKSFEDINEAKNFLSQGDGMLKKGVDSYPMDCLHVYVDGSYNISTEKYSYGLVAVKDNIIQYIENGASKDNSSKNIRQIAGELEATIRGVEYALNQKENKVVIFHDYAGIAHHATGFWERKEQSSIDYYNKMQSLINRGIEVIFVKVDSHTGDLYNEIADEKCKEALQISSNNEVYKYIGNNKIYVANNSIKEELIEIARDRIDNIISIDNNIEFKKKDTNKEEVKENIELNSDKLEDETQEIIKKLEFLLNKLPIEKQKDVLGYAEYLYNKEK</sequence>
<dbReference type="PROSITE" id="PS50879">
    <property type="entry name" value="RNASE_H_1"/>
    <property type="match status" value="1"/>
</dbReference>
<gene>
    <name evidence="3" type="ORF">H9660_01540</name>
</gene>
<comment type="caution">
    <text evidence="3">The sequence shown here is derived from an EMBL/GenBank/DDBJ whole genome shotgun (WGS) entry which is preliminary data.</text>
</comment>
<dbReference type="InterPro" id="IPR009027">
    <property type="entry name" value="Ribosomal_bL9/RNase_H1_N"/>
</dbReference>
<evidence type="ECO:0000259" key="2">
    <source>
        <dbReference type="PROSITE" id="PS50879"/>
    </source>
</evidence>
<dbReference type="InterPro" id="IPR037056">
    <property type="entry name" value="RNase_H1_N_sf"/>
</dbReference>
<dbReference type="Proteomes" id="UP000640335">
    <property type="component" value="Unassembled WGS sequence"/>
</dbReference>
<keyword evidence="4" id="KW-1185">Reference proteome</keyword>
<dbReference type="SUPFAM" id="SSF53098">
    <property type="entry name" value="Ribonuclease H-like"/>
    <property type="match status" value="1"/>
</dbReference>
<dbReference type="Gene3D" id="3.40.970.10">
    <property type="entry name" value="Ribonuclease H1, N-terminal domain"/>
    <property type="match status" value="1"/>
</dbReference>
<dbReference type="InterPro" id="IPR012337">
    <property type="entry name" value="RNaseH-like_sf"/>
</dbReference>
<feature type="coiled-coil region" evidence="1">
    <location>
        <begin position="264"/>
        <end position="295"/>
    </location>
</feature>
<accession>A0ABR8Q079</accession>
<dbReference type="Pfam" id="PF01693">
    <property type="entry name" value="Cauli_VI"/>
    <property type="match status" value="1"/>
</dbReference>
<dbReference type="InterPro" id="IPR011320">
    <property type="entry name" value="RNase_H1_N"/>
</dbReference>
<reference evidence="3 4" key="1">
    <citation type="submission" date="2020-08" db="EMBL/GenBank/DDBJ databases">
        <title>A Genomic Blueprint of the Chicken Gut Microbiome.</title>
        <authorList>
            <person name="Gilroy R."/>
            <person name="Ravi A."/>
            <person name="Getino M."/>
            <person name="Pursley I."/>
            <person name="Horton D.L."/>
            <person name="Alikhan N.-F."/>
            <person name="Baker D."/>
            <person name="Gharbi K."/>
            <person name="Hall N."/>
            <person name="Watson M."/>
            <person name="Adriaenssens E.M."/>
            <person name="Foster-Nyarko E."/>
            <person name="Jarju S."/>
            <person name="Secka A."/>
            <person name="Antonio M."/>
            <person name="Oren A."/>
            <person name="Chaudhuri R."/>
            <person name="La Ragione R.M."/>
            <person name="Hildebrand F."/>
            <person name="Pallen M.J."/>
        </authorList>
    </citation>
    <scope>NUCLEOTIDE SEQUENCE [LARGE SCALE GENOMIC DNA]</scope>
    <source>
        <strain evidence="3 4">Sa3CUN1</strain>
    </source>
</reference>
<feature type="domain" description="RNase H type-1" evidence="2">
    <location>
        <begin position="71"/>
        <end position="210"/>
    </location>
</feature>
<dbReference type="EMBL" id="JACSQZ010000003">
    <property type="protein sequence ID" value="MBD7913821.1"/>
    <property type="molecule type" value="Genomic_DNA"/>
</dbReference>
<dbReference type="InterPro" id="IPR036397">
    <property type="entry name" value="RNaseH_sf"/>
</dbReference>
<evidence type="ECO:0000313" key="4">
    <source>
        <dbReference type="Proteomes" id="UP000640335"/>
    </source>
</evidence>
<dbReference type="InterPro" id="IPR002156">
    <property type="entry name" value="RNaseH_domain"/>
</dbReference>